<reference evidence="5" key="1">
    <citation type="journal article" date="2011" name="Nat. Commun.">
        <title>Effector diversification within compartments of the Leptosphaeria maculans genome affected by Repeat-Induced Point mutations.</title>
        <authorList>
            <person name="Rouxel T."/>
            <person name="Grandaubert J."/>
            <person name="Hane J.K."/>
            <person name="Hoede C."/>
            <person name="van de Wouw A.P."/>
            <person name="Couloux A."/>
            <person name="Dominguez V."/>
            <person name="Anthouard V."/>
            <person name="Bally P."/>
            <person name="Bourras S."/>
            <person name="Cozijnsen A.J."/>
            <person name="Ciuffetti L.M."/>
            <person name="Degrave A."/>
            <person name="Dilmaghani A."/>
            <person name="Duret L."/>
            <person name="Fudal I."/>
            <person name="Goodwin S.B."/>
            <person name="Gout L."/>
            <person name="Glaser N."/>
            <person name="Linglin J."/>
            <person name="Kema G.H.J."/>
            <person name="Lapalu N."/>
            <person name="Lawrence C.B."/>
            <person name="May K."/>
            <person name="Meyer M."/>
            <person name="Ollivier B."/>
            <person name="Poulain J."/>
            <person name="Schoch C.L."/>
            <person name="Simon A."/>
            <person name="Spatafora J.W."/>
            <person name="Stachowiak A."/>
            <person name="Turgeon B.G."/>
            <person name="Tyler B.M."/>
            <person name="Vincent D."/>
            <person name="Weissenbach J."/>
            <person name="Amselem J."/>
            <person name="Quesneville H."/>
            <person name="Oliver R.P."/>
            <person name="Wincker P."/>
            <person name="Balesdent M.-H."/>
            <person name="Howlett B.J."/>
        </authorList>
    </citation>
    <scope>NUCLEOTIDE SEQUENCE [LARGE SCALE GENOMIC DNA]</scope>
    <source>
        <strain evidence="5">JN3 / isolate v23.1.3 / race Av1-4-5-6-7-8</strain>
    </source>
</reference>
<dbReference type="Proteomes" id="UP000002668">
    <property type="component" value="Genome"/>
</dbReference>
<feature type="compositionally biased region" description="Basic and acidic residues" evidence="1">
    <location>
        <begin position="153"/>
        <end position="165"/>
    </location>
</feature>
<feature type="region of interest" description="Disordered" evidence="1">
    <location>
        <begin position="40"/>
        <end position="63"/>
    </location>
</feature>
<sequence>MPNAIFFTACLLAICLPILSVQVPRTTLYTRYVRSRHILEPRSPERENSATTATTSRTKTDTDTEINTTITESKSKQHVPDQHRDKYRAYIKYQTSNSTSISPPEFLRRGPSSTPHIYASVPTQTPSQSLDGTHTGAASAGREEGDVSPSRKKPWDPPFPRRESVKVGSWRVLPPAPVTQGQRESGDMSVQEDDGVDGKFDTETADEDTRMLKASSADDKGVGQMRGLGPDHAANQAKKAKSKTKAMTVVWTTAAVMAMILFLLAFAVLVAHCLAWFLVYKTEARLGEARRGIMTRGDMRLCLCAA</sequence>
<evidence type="ECO:0000313" key="4">
    <source>
        <dbReference type="EMBL" id="CBX99418.1"/>
    </source>
</evidence>
<dbReference type="RefSeq" id="XP_003842897.1">
    <property type="nucleotide sequence ID" value="XM_003842849.1"/>
</dbReference>
<proteinExistence type="predicted"/>
<keyword evidence="2" id="KW-0812">Transmembrane</keyword>
<evidence type="ECO:0000313" key="5">
    <source>
        <dbReference type="Proteomes" id="UP000002668"/>
    </source>
</evidence>
<keyword evidence="3" id="KW-0732">Signal</keyword>
<keyword evidence="2" id="KW-1133">Transmembrane helix</keyword>
<dbReference type="OrthoDB" id="3797881at2759"/>
<dbReference type="HOGENOM" id="CLU_937399_0_0_1"/>
<evidence type="ECO:0000256" key="2">
    <source>
        <dbReference type="SAM" id="Phobius"/>
    </source>
</evidence>
<dbReference type="AlphaFoldDB" id="E5A723"/>
<dbReference type="EMBL" id="FP929136">
    <property type="protein sequence ID" value="CBX99418.1"/>
    <property type="molecule type" value="Genomic_DNA"/>
</dbReference>
<feature type="region of interest" description="Disordered" evidence="1">
    <location>
        <begin position="216"/>
        <end position="239"/>
    </location>
</feature>
<keyword evidence="2" id="KW-0472">Membrane</keyword>
<feature type="region of interest" description="Disordered" evidence="1">
    <location>
        <begin position="97"/>
        <end position="203"/>
    </location>
</feature>
<evidence type="ECO:0000256" key="1">
    <source>
        <dbReference type="SAM" id="MobiDB-lite"/>
    </source>
</evidence>
<name>E5A723_LEPMJ</name>
<feature type="signal peptide" evidence="3">
    <location>
        <begin position="1"/>
        <end position="20"/>
    </location>
</feature>
<dbReference type="eggNOG" id="ENOG502T7YH">
    <property type="taxonomic scope" value="Eukaryota"/>
</dbReference>
<dbReference type="VEuPathDB" id="FungiDB:LEMA_P086570.1"/>
<feature type="compositionally biased region" description="Polar residues" evidence="1">
    <location>
        <begin position="111"/>
        <end position="132"/>
    </location>
</feature>
<dbReference type="InParanoid" id="E5A723"/>
<protein>
    <submittedName>
        <fullName evidence="4">Uncharacterized protein</fullName>
    </submittedName>
</protein>
<organism evidence="4 5">
    <name type="scientific">Leptosphaeria maculans (strain JN3 / isolate v23.1.3 / race Av1-4-5-6-7-8)</name>
    <name type="common">Blackleg fungus</name>
    <name type="synonym">Phoma lingam</name>
    <dbReference type="NCBI Taxonomy" id="985895"/>
    <lineage>
        <taxon>Eukaryota</taxon>
        <taxon>Fungi</taxon>
        <taxon>Dikarya</taxon>
        <taxon>Ascomycota</taxon>
        <taxon>Pezizomycotina</taxon>
        <taxon>Dothideomycetes</taxon>
        <taxon>Pleosporomycetidae</taxon>
        <taxon>Pleosporales</taxon>
        <taxon>Pleosporineae</taxon>
        <taxon>Leptosphaeriaceae</taxon>
        <taxon>Plenodomus</taxon>
        <taxon>Plenodomus lingam/Leptosphaeria maculans species complex</taxon>
    </lineage>
</organism>
<dbReference type="GeneID" id="13289182"/>
<feature type="transmembrane region" description="Helical" evidence="2">
    <location>
        <begin position="249"/>
        <end position="280"/>
    </location>
</feature>
<evidence type="ECO:0000256" key="3">
    <source>
        <dbReference type="SAM" id="SignalP"/>
    </source>
</evidence>
<keyword evidence="5" id="KW-1185">Reference proteome</keyword>
<gene>
    <name evidence="4" type="ORF">LEMA_P086570.1</name>
</gene>
<accession>E5A723</accession>
<feature type="chain" id="PRO_5003195128" evidence="3">
    <location>
        <begin position="21"/>
        <end position="306"/>
    </location>
</feature>